<evidence type="ECO:0000259" key="2">
    <source>
        <dbReference type="Pfam" id="PF06890"/>
    </source>
</evidence>
<dbReference type="PIRSF" id="PIRSF012337">
    <property type="entry name" value="gp45"/>
    <property type="match status" value="1"/>
</dbReference>
<accession>A0A4U9DBG9</accession>
<protein>
    <submittedName>
        <fullName evidence="3">Mu-like prophage protein gp45</fullName>
    </submittedName>
</protein>
<evidence type="ECO:0000256" key="1">
    <source>
        <dbReference type="SAM" id="MobiDB-lite"/>
    </source>
</evidence>
<feature type="region of interest" description="Disordered" evidence="1">
    <location>
        <begin position="172"/>
        <end position="195"/>
    </location>
</feature>
<feature type="domain" description="Bacteriophage Mu Gp45 N-terminal" evidence="2">
    <location>
        <begin position="18"/>
        <end position="81"/>
    </location>
</feature>
<dbReference type="EMBL" id="CABDVU010000001">
    <property type="protein sequence ID" value="VTN15527.1"/>
    <property type="molecule type" value="Genomic_DNA"/>
</dbReference>
<dbReference type="AlphaFoldDB" id="A0A4U9DBG9"/>
<reference evidence="3 4" key="1">
    <citation type="submission" date="2019-04" db="EMBL/GenBank/DDBJ databases">
        <authorList>
            <consortium name="Pathogen Informatics"/>
        </authorList>
    </citation>
    <scope>NUCLEOTIDE SEQUENCE [LARGE SCALE GENOMIC DNA]</scope>
    <source>
        <strain evidence="3 4">NCTC9185</strain>
    </source>
</reference>
<dbReference type="InterPro" id="IPR014462">
    <property type="entry name" value="Phage_Mu_Gp45"/>
</dbReference>
<name>A0A4U9DBG9_RAOTE</name>
<dbReference type="Proteomes" id="UP000339249">
    <property type="component" value="Unassembled WGS sequence"/>
</dbReference>
<dbReference type="Pfam" id="PF06890">
    <property type="entry name" value="Phage_Mu_Gp45"/>
    <property type="match status" value="1"/>
</dbReference>
<dbReference type="InterPro" id="IPR053861">
    <property type="entry name" value="Phage_Mu_Gp45_N"/>
</dbReference>
<evidence type="ECO:0000313" key="4">
    <source>
        <dbReference type="Proteomes" id="UP000339249"/>
    </source>
</evidence>
<sequence>MNQFRHIANRIASMLGVGRVTAMQDAGGTQSVQYQTPLEVASAHRLAEFGFSSGLPAGTDVVLAFLGGDRSSPVVIATNHQGFRHADLQSGETVVYNQWGLNIHLTESGIFIDAKGKNVEVNNAATVTINASESIMANTPLLKCTGDIVDNCESNSKTLKQLRDAYNEHDHDVKEVQSGESTITSEKTAEQVTDE</sequence>
<gene>
    <name evidence="3" type="ORF">NCTC9185_07615</name>
</gene>
<proteinExistence type="predicted"/>
<evidence type="ECO:0000313" key="3">
    <source>
        <dbReference type="EMBL" id="VTN15527.1"/>
    </source>
</evidence>
<organism evidence="3 4">
    <name type="scientific">Raoultella terrigena</name>
    <name type="common">Klebsiella terrigena</name>
    <dbReference type="NCBI Taxonomy" id="577"/>
    <lineage>
        <taxon>Bacteria</taxon>
        <taxon>Pseudomonadati</taxon>
        <taxon>Pseudomonadota</taxon>
        <taxon>Gammaproteobacteria</taxon>
        <taxon>Enterobacterales</taxon>
        <taxon>Enterobacteriaceae</taxon>
        <taxon>Klebsiella/Raoultella group</taxon>
        <taxon>Raoultella</taxon>
    </lineage>
</organism>